<proteinExistence type="predicted"/>
<protein>
    <recommendedName>
        <fullName evidence="1">non-specific serine/threonine protein kinase</fullName>
        <ecNumber evidence="1">2.7.11.1</ecNumber>
    </recommendedName>
</protein>
<feature type="domain" description="PASTA" evidence="11">
    <location>
        <begin position="306"/>
        <end position="372"/>
    </location>
</feature>
<dbReference type="Proteomes" id="UP000256329">
    <property type="component" value="Unassembled WGS sequence"/>
</dbReference>
<comment type="catalytic activity">
    <reaction evidence="8">
        <text>L-seryl-[protein] + ATP = O-phospho-L-seryl-[protein] + ADP + H(+)</text>
        <dbReference type="Rhea" id="RHEA:17989"/>
        <dbReference type="Rhea" id="RHEA-COMP:9863"/>
        <dbReference type="Rhea" id="RHEA-COMP:11604"/>
        <dbReference type="ChEBI" id="CHEBI:15378"/>
        <dbReference type="ChEBI" id="CHEBI:29999"/>
        <dbReference type="ChEBI" id="CHEBI:30616"/>
        <dbReference type="ChEBI" id="CHEBI:83421"/>
        <dbReference type="ChEBI" id="CHEBI:456216"/>
        <dbReference type="EC" id="2.7.11.1"/>
    </reaction>
</comment>
<dbReference type="FunFam" id="1.10.510.10:FF:000021">
    <property type="entry name" value="Serine/threonine protein kinase"/>
    <property type="match status" value="1"/>
</dbReference>
<comment type="catalytic activity">
    <reaction evidence="7">
        <text>L-threonyl-[protein] + ATP = O-phospho-L-threonyl-[protein] + ADP + H(+)</text>
        <dbReference type="Rhea" id="RHEA:46608"/>
        <dbReference type="Rhea" id="RHEA-COMP:11060"/>
        <dbReference type="Rhea" id="RHEA-COMP:11605"/>
        <dbReference type="ChEBI" id="CHEBI:15378"/>
        <dbReference type="ChEBI" id="CHEBI:30013"/>
        <dbReference type="ChEBI" id="CHEBI:30616"/>
        <dbReference type="ChEBI" id="CHEBI:61977"/>
        <dbReference type="ChEBI" id="CHEBI:456216"/>
        <dbReference type="EC" id="2.7.11.1"/>
    </reaction>
</comment>
<evidence type="ECO:0000256" key="1">
    <source>
        <dbReference type="ARBA" id="ARBA00012513"/>
    </source>
</evidence>
<dbReference type="PANTHER" id="PTHR43289">
    <property type="entry name" value="MITOGEN-ACTIVATED PROTEIN KINASE KINASE KINASE 20-RELATED"/>
    <property type="match status" value="1"/>
</dbReference>
<dbReference type="SMART" id="SM00220">
    <property type="entry name" value="S_TKc"/>
    <property type="match status" value="1"/>
</dbReference>
<organism evidence="12 13">
    <name type="scientific">Ammonifex thiophilus</name>
    <dbReference type="NCBI Taxonomy" id="444093"/>
    <lineage>
        <taxon>Bacteria</taxon>
        <taxon>Bacillati</taxon>
        <taxon>Bacillota</taxon>
        <taxon>Clostridia</taxon>
        <taxon>Thermoanaerobacterales</taxon>
        <taxon>Thermoanaerobacteraceae</taxon>
        <taxon>Ammonifex</taxon>
    </lineage>
</organism>
<dbReference type="PROSITE" id="PS50011">
    <property type="entry name" value="PROTEIN_KINASE_DOM"/>
    <property type="match status" value="1"/>
</dbReference>
<feature type="domain" description="Protein kinase" evidence="10">
    <location>
        <begin position="10"/>
        <end position="268"/>
    </location>
</feature>
<keyword evidence="6" id="KW-0067">ATP-binding</keyword>
<dbReference type="Gene3D" id="3.30.200.20">
    <property type="entry name" value="Phosphorylase Kinase, domain 1"/>
    <property type="match status" value="1"/>
</dbReference>
<evidence type="ECO:0000256" key="4">
    <source>
        <dbReference type="ARBA" id="ARBA00022741"/>
    </source>
</evidence>
<dbReference type="Pfam" id="PF00069">
    <property type="entry name" value="Pkinase"/>
    <property type="match status" value="1"/>
</dbReference>
<keyword evidence="3" id="KW-0808">Transferase</keyword>
<evidence type="ECO:0000256" key="3">
    <source>
        <dbReference type="ARBA" id="ARBA00022679"/>
    </source>
</evidence>
<dbReference type="CDD" id="cd06577">
    <property type="entry name" value="PASTA_pknB"/>
    <property type="match status" value="3"/>
</dbReference>
<dbReference type="RefSeq" id="WP_115792177.1">
    <property type="nucleotide sequence ID" value="NZ_QSLN01000003.1"/>
</dbReference>
<dbReference type="PROSITE" id="PS51178">
    <property type="entry name" value="PASTA"/>
    <property type="match status" value="3"/>
</dbReference>
<dbReference type="SUPFAM" id="SSF54184">
    <property type="entry name" value="Penicillin-binding protein 2x (pbp-2x), c-terminal domain"/>
    <property type="match status" value="1"/>
</dbReference>
<accession>A0A3D8P6U7</accession>
<dbReference type="CDD" id="cd14014">
    <property type="entry name" value="STKc_PknB_like"/>
    <property type="match status" value="1"/>
</dbReference>
<keyword evidence="9" id="KW-0472">Membrane</keyword>
<keyword evidence="9" id="KW-1133">Transmembrane helix</keyword>
<dbReference type="SMART" id="SM00740">
    <property type="entry name" value="PASTA"/>
    <property type="match status" value="3"/>
</dbReference>
<evidence type="ECO:0000256" key="6">
    <source>
        <dbReference type="ARBA" id="ARBA00022840"/>
    </source>
</evidence>
<feature type="transmembrane region" description="Helical" evidence="9">
    <location>
        <begin position="279"/>
        <end position="301"/>
    </location>
</feature>
<keyword evidence="9" id="KW-0812">Transmembrane</keyword>
<name>A0A3D8P6U7_9THEO</name>
<dbReference type="OrthoDB" id="9788659at2"/>
<dbReference type="EC" id="2.7.11.1" evidence="1"/>
<dbReference type="InterPro" id="IPR005543">
    <property type="entry name" value="PASTA_dom"/>
</dbReference>
<sequence length="584" mass="64402">MIDRVLGNRYRLVREIGSGGMAVVYEGRDLVLDRPVTVKVLREEFARDPEFVQRFRQEALAVASLSHPHIVSLYDVGEDNGTHYLVMEYVEGKDLKTLIQEGKITIPWAIKIARDICAALEHAHRRGIVHRDVKPHNILITPDGEAKLADFGIARTLRGTTIAATRAFLGSVEYISPEQARGEPADARSDIYSLGAVIYEMLAGRPPFTGDNPVAVALKHVEEQPPPLSQLNPRVPPALERIVARAMAKNPAARYPSAAALARDLEALNLKKNPRSIKWLYYLLLPLLALFLAFMGGWWWLKHYTNVPEVTVPDVRGKPVEVAKQMLTDLGLRVQVEEAHNSEVEKGKVIKQDVDPGTKVKKGRLITLLVSLGPEMRTVPDVRNRTLAEAEAVLKAEGFVVGQTQWTYDPRPTGTVVDQNPLPGVSRPKGTRVDLVLSRGPEVPTQAVPDVRGMTFEAAKNKLLAAGFTVDDQVLHTSSNEYLPGYVCDQQPPPGTILRRGDKVQLTVSDGPGPVPRQATVNLVLPPDGKTHEVKIVVQDTRGTVEAYQGTCQPGEHLRQTVTYYGKAKISVYVDGNLVKEQTL</sequence>
<evidence type="ECO:0000256" key="5">
    <source>
        <dbReference type="ARBA" id="ARBA00022777"/>
    </source>
</evidence>
<dbReference type="Pfam" id="PF03793">
    <property type="entry name" value="PASTA"/>
    <property type="match status" value="3"/>
</dbReference>
<dbReference type="FunFam" id="3.30.200.20:FF:000035">
    <property type="entry name" value="Serine/threonine protein kinase Stk1"/>
    <property type="match status" value="1"/>
</dbReference>
<reference evidence="12 13" key="1">
    <citation type="submission" date="2018-08" db="EMBL/GenBank/DDBJ databases">
        <title>Form III RuBisCO-mediated autotrophy in Thermodesulfobium bacteria.</title>
        <authorList>
            <person name="Toshchakov S.V."/>
            <person name="Kublanov I.V."/>
            <person name="Frolov E."/>
            <person name="Bonch-Osmolovskaya E.A."/>
            <person name="Tourova T.P."/>
            <person name="Chernych N.A."/>
            <person name="Lebedinsky A.V."/>
        </authorList>
    </citation>
    <scope>NUCLEOTIDE SEQUENCE [LARGE SCALE GENOMIC DNA]</scope>
    <source>
        <strain evidence="12 13">SR</strain>
    </source>
</reference>
<dbReference type="GO" id="GO:0004674">
    <property type="term" value="F:protein serine/threonine kinase activity"/>
    <property type="evidence" value="ECO:0007669"/>
    <property type="project" value="UniProtKB-KW"/>
</dbReference>
<dbReference type="PROSITE" id="PS00108">
    <property type="entry name" value="PROTEIN_KINASE_ST"/>
    <property type="match status" value="1"/>
</dbReference>
<keyword evidence="5 12" id="KW-0418">Kinase</keyword>
<gene>
    <name evidence="12" type="ORF">DXX99_03745</name>
</gene>
<evidence type="ECO:0000256" key="7">
    <source>
        <dbReference type="ARBA" id="ARBA00047899"/>
    </source>
</evidence>
<dbReference type="SUPFAM" id="SSF56112">
    <property type="entry name" value="Protein kinase-like (PK-like)"/>
    <property type="match status" value="1"/>
</dbReference>
<evidence type="ECO:0000256" key="9">
    <source>
        <dbReference type="SAM" id="Phobius"/>
    </source>
</evidence>
<dbReference type="InterPro" id="IPR008271">
    <property type="entry name" value="Ser/Thr_kinase_AS"/>
</dbReference>
<keyword evidence="13" id="KW-1185">Reference proteome</keyword>
<evidence type="ECO:0000256" key="2">
    <source>
        <dbReference type="ARBA" id="ARBA00022527"/>
    </source>
</evidence>
<dbReference type="InterPro" id="IPR011009">
    <property type="entry name" value="Kinase-like_dom_sf"/>
</dbReference>
<keyword evidence="4" id="KW-0547">Nucleotide-binding</keyword>
<evidence type="ECO:0000313" key="13">
    <source>
        <dbReference type="Proteomes" id="UP000256329"/>
    </source>
</evidence>
<dbReference type="PANTHER" id="PTHR43289:SF34">
    <property type="entry name" value="SERINE_THREONINE-PROTEIN KINASE YBDM-RELATED"/>
    <property type="match status" value="1"/>
</dbReference>
<feature type="domain" description="PASTA" evidence="11">
    <location>
        <begin position="442"/>
        <end position="510"/>
    </location>
</feature>
<evidence type="ECO:0000313" key="12">
    <source>
        <dbReference type="EMBL" id="RDV83958.1"/>
    </source>
</evidence>
<dbReference type="InterPro" id="IPR000719">
    <property type="entry name" value="Prot_kinase_dom"/>
</dbReference>
<dbReference type="EMBL" id="QSLN01000003">
    <property type="protein sequence ID" value="RDV83958.1"/>
    <property type="molecule type" value="Genomic_DNA"/>
</dbReference>
<evidence type="ECO:0000256" key="8">
    <source>
        <dbReference type="ARBA" id="ARBA00048679"/>
    </source>
</evidence>
<evidence type="ECO:0000259" key="10">
    <source>
        <dbReference type="PROSITE" id="PS50011"/>
    </source>
</evidence>
<feature type="domain" description="PASTA" evidence="11">
    <location>
        <begin position="373"/>
        <end position="439"/>
    </location>
</feature>
<keyword evidence="2 12" id="KW-0723">Serine/threonine-protein kinase</keyword>
<dbReference type="Gene3D" id="3.30.10.20">
    <property type="match status" value="3"/>
</dbReference>
<dbReference type="Gene3D" id="1.10.510.10">
    <property type="entry name" value="Transferase(Phosphotransferase) domain 1"/>
    <property type="match status" value="1"/>
</dbReference>
<evidence type="ECO:0000259" key="11">
    <source>
        <dbReference type="PROSITE" id="PS51178"/>
    </source>
</evidence>
<dbReference type="GO" id="GO:0005524">
    <property type="term" value="F:ATP binding"/>
    <property type="evidence" value="ECO:0007669"/>
    <property type="project" value="UniProtKB-KW"/>
</dbReference>
<comment type="caution">
    <text evidence="12">The sequence shown here is derived from an EMBL/GenBank/DDBJ whole genome shotgun (WGS) entry which is preliminary data.</text>
</comment>
<dbReference type="AlphaFoldDB" id="A0A3D8P6U7"/>